<evidence type="ECO:0000313" key="9">
    <source>
        <dbReference type="EMBL" id="SFM27872.1"/>
    </source>
</evidence>
<evidence type="ECO:0000256" key="4">
    <source>
        <dbReference type="ARBA" id="ARBA00023235"/>
    </source>
</evidence>
<dbReference type="GO" id="GO:0046872">
    <property type="term" value="F:metal ion binding"/>
    <property type="evidence" value="ECO:0007669"/>
    <property type="project" value="UniProtKB-KW"/>
</dbReference>
<keyword evidence="10" id="KW-1185">Reference proteome</keyword>
<evidence type="ECO:0000256" key="1">
    <source>
        <dbReference type="ARBA" id="ARBA00001936"/>
    </source>
</evidence>
<keyword evidence="3" id="KW-0464">Manganese</keyword>
<gene>
    <name evidence="9" type="ORF">SAMN04490355_106512</name>
</gene>
<evidence type="ECO:0000256" key="6">
    <source>
        <dbReference type="ARBA" id="ARBA00044907"/>
    </source>
</evidence>
<evidence type="ECO:0000256" key="7">
    <source>
        <dbReference type="ARBA" id="ARBA00044951"/>
    </source>
</evidence>
<keyword evidence="2" id="KW-0479">Metal-binding</keyword>
<dbReference type="Gene3D" id="2.60.120.10">
    <property type="entry name" value="Jelly Rolls"/>
    <property type="match status" value="1"/>
</dbReference>
<dbReference type="InterPro" id="IPR011051">
    <property type="entry name" value="RmlC_Cupin_sf"/>
</dbReference>
<reference evidence="10" key="1">
    <citation type="submission" date="2016-10" db="EMBL/GenBank/DDBJ databases">
        <authorList>
            <person name="Varghese N."/>
            <person name="Submissions S."/>
        </authorList>
    </citation>
    <scope>NUCLEOTIDE SEQUENCE [LARGE SCALE GENOMIC DNA]</scope>
    <source>
        <strain evidence="10">DSM 13327</strain>
    </source>
</reference>
<evidence type="ECO:0000313" key="10">
    <source>
        <dbReference type="Proteomes" id="UP000199520"/>
    </source>
</evidence>
<accession>A0A1I4PJ98</accession>
<dbReference type="EC" id="5.3.1.15" evidence="8"/>
<dbReference type="STRING" id="1123291.SAMN04490355_106512"/>
<proteinExistence type="inferred from homology"/>
<evidence type="ECO:0000256" key="2">
    <source>
        <dbReference type="ARBA" id="ARBA00022723"/>
    </source>
</evidence>
<dbReference type="EMBL" id="FOTS01000065">
    <property type="protein sequence ID" value="SFM27872.1"/>
    <property type="molecule type" value="Genomic_DNA"/>
</dbReference>
<evidence type="ECO:0000256" key="8">
    <source>
        <dbReference type="ARBA" id="ARBA00044972"/>
    </source>
</evidence>
<sequence length="175" mass="20363">MISKSEYESIAQRALMYYEKIGIAITNEEKNRIEIADFGLNDIYSTGLQLITYVNTDRVCAKEMILLPYQTCPEHKHPTRKEIPGKEETFRCRFGTVYLYVEGEKIERPHCNPPCGSEEYYTVWKEIILTPGEQYTIYPDTLHWFQAGRLGAVISEFSTRSTDEADVFTDNRIIR</sequence>
<dbReference type="AlphaFoldDB" id="A0A1I4PJ98"/>
<dbReference type="Pfam" id="PF07385">
    <property type="entry name" value="Lyx_isomer"/>
    <property type="match status" value="1"/>
</dbReference>
<dbReference type="InterPro" id="IPR010864">
    <property type="entry name" value="D-lyxose_isomer"/>
</dbReference>
<comment type="cofactor">
    <cofactor evidence="1">
        <name>Mn(2+)</name>
        <dbReference type="ChEBI" id="CHEBI:29035"/>
    </cofactor>
</comment>
<dbReference type="Proteomes" id="UP000199520">
    <property type="component" value="Unassembled WGS sequence"/>
</dbReference>
<evidence type="ECO:0000256" key="3">
    <source>
        <dbReference type="ARBA" id="ARBA00023211"/>
    </source>
</evidence>
<comment type="similarity">
    <text evidence="7">Belongs to the D-lyxose ketol-isomerase family.</text>
</comment>
<keyword evidence="5" id="KW-0119">Carbohydrate metabolism</keyword>
<dbReference type="RefSeq" id="WP_090943428.1">
    <property type="nucleotide sequence ID" value="NZ_FOTS01000065.1"/>
</dbReference>
<organism evidence="9 10">
    <name type="scientific">Pelosinus propionicus DSM 13327</name>
    <dbReference type="NCBI Taxonomy" id="1123291"/>
    <lineage>
        <taxon>Bacteria</taxon>
        <taxon>Bacillati</taxon>
        <taxon>Bacillota</taxon>
        <taxon>Negativicutes</taxon>
        <taxon>Selenomonadales</taxon>
        <taxon>Sporomusaceae</taxon>
        <taxon>Pelosinus</taxon>
    </lineage>
</organism>
<evidence type="ECO:0000256" key="5">
    <source>
        <dbReference type="ARBA" id="ARBA00023277"/>
    </source>
</evidence>
<dbReference type="GO" id="GO:0047828">
    <property type="term" value="F:D-lyxose ketol-isomerase activity"/>
    <property type="evidence" value="ECO:0007669"/>
    <property type="project" value="UniProtKB-EC"/>
</dbReference>
<name>A0A1I4PJ98_9FIRM</name>
<dbReference type="SUPFAM" id="SSF51182">
    <property type="entry name" value="RmlC-like cupins"/>
    <property type="match status" value="1"/>
</dbReference>
<dbReference type="InterPro" id="IPR014710">
    <property type="entry name" value="RmlC-like_jellyroll"/>
</dbReference>
<keyword evidence="4" id="KW-0413">Isomerase</keyword>
<protein>
    <recommendedName>
        <fullName evidence="8">D-lyxose ketol-isomerase</fullName>
        <ecNumber evidence="8">5.3.1.15</ecNumber>
    </recommendedName>
</protein>
<comment type="catalytic activity">
    <reaction evidence="6">
        <text>D-lyxose = D-xylulose</text>
        <dbReference type="Rhea" id="RHEA:14201"/>
        <dbReference type="ChEBI" id="CHEBI:16789"/>
        <dbReference type="ChEBI" id="CHEBI:17140"/>
        <dbReference type="EC" id="5.3.1.15"/>
    </reaction>
</comment>
<dbReference type="OrthoDB" id="9781654at2"/>
<dbReference type="CDD" id="cd20308">
    <property type="entry name" value="cupin_YdaE"/>
    <property type="match status" value="1"/>
</dbReference>